<feature type="compositionally biased region" description="Low complexity" evidence="3">
    <location>
        <begin position="409"/>
        <end position="421"/>
    </location>
</feature>
<feature type="coiled-coil region" evidence="2">
    <location>
        <begin position="320"/>
        <end position="382"/>
    </location>
</feature>
<proteinExistence type="inferred from homology"/>
<dbReference type="Pfam" id="PF09728">
    <property type="entry name" value="Taxilin"/>
    <property type="match status" value="1"/>
</dbReference>
<name>D3BTK0_HETP5</name>
<evidence type="ECO:0000256" key="1">
    <source>
        <dbReference type="ARBA" id="ARBA00009550"/>
    </source>
</evidence>
<dbReference type="STRING" id="670386.D3BTK0"/>
<feature type="region of interest" description="Disordered" evidence="3">
    <location>
        <begin position="1"/>
        <end position="51"/>
    </location>
</feature>
<comment type="similarity">
    <text evidence="1">Belongs to the taxilin family.</text>
</comment>
<dbReference type="AlphaFoldDB" id="D3BTK0"/>
<evidence type="ECO:0000313" key="4">
    <source>
        <dbReference type="EMBL" id="EFA75417.1"/>
    </source>
</evidence>
<feature type="compositionally biased region" description="Basic and acidic residues" evidence="3">
    <location>
        <begin position="466"/>
        <end position="475"/>
    </location>
</feature>
<evidence type="ECO:0000313" key="5">
    <source>
        <dbReference type="Proteomes" id="UP000001396"/>
    </source>
</evidence>
<reference evidence="4 5" key="1">
    <citation type="journal article" date="2011" name="Genome Res.">
        <title>Phylogeny-wide analysis of social amoeba genomes highlights ancient origins for complex intercellular communication.</title>
        <authorList>
            <person name="Heidel A.J."/>
            <person name="Lawal H.M."/>
            <person name="Felder M."/>
            <person name="Schilde C."/>
            <person name="Helps N.R."/>
            <person name="Tunggal B."/>
            <person name="Rivero F."/>
            <person name="John U."/>
            <person name="Schleicher M."/>
            <person name="Eichinger L."/>
            <person name="Platzer M."/>
            <person name="Noegel A.A."/>
            <person name="Schaap P."/>
            <person name="Gloeckner G."/>
        </authorList>
    </citation>
    <scope>NUCLEOTIDE SEQUENCE [LARGE SCALE GENOMIC DNA]</scope>
    <source>
        <strain evidence="5">ATCC 26659 / Pp 5 / PN500</strain>
    </source>
</reference>
<dbReference type="RefSeq" id="XP_020427551.1">
    <property type="nucleotide sequence ID" value="XM_020582248.1"/>
</dbReference>
<feature type="region of interest" description="Disordered" evidence="3">
    <location>
        <begin position="407"/>
        <end position="487"/>
    </location>
</feature>
<feature type="compositionally biased region" description="Polar residues" evidence="3">
    <location>
        <begin position="476"/>
        <end position="487"/>
    </location>
</feature>
<dbReference type="PANTHER" id="PTHR16127">
    <property type="entry name" value="TAXILIN"/>
    <property type="match status" value="1"/>
</dbReference>
<dbReference type="GO" id="GO:0019905">
    <property type="term" value="F:syntaxin binding"/>
    <property type="evidence" value="ECO:0007669"/>
    <property type="project" value="InterPro"/>
</dbReference>
<dbReference type="OMA" id="VQYNMAR"/>
<feature type="coiled-coil region" evidence="2">
    <location>
        <begin position="68"/>
        <end position="102"/>
    </location>
</feature>
<protein>
    <submittedName>
        <fullName evidence="4">Uncharacterized protein</fullName>
    </submittedName>
</protein>
<dbReference type="InParanoid" id="D3BTK0"/>
<evidence type="ECO:0000256" key="3">
    <source>
        <dbReference type="SAM" id="MobiDB-lite"/>
    </source>
</evidence>
<comment type="caution">
    <text evidence="4">The sequence shown here is derived from an EMBL/GenBank/DDBJ whole genome shotgun (WGS) entry which is preliminary data.</text>
</comment>
<dbReference type="PANTHER" id="PTHR16127:SF13">
    <property type="entry name" value="GH01188P"/>
    <property type="match status" value="1"/>
</dbReference>
<feature type="compositionally biased region" description="Polar residues" evidence="3">
    <location>
        <begin position="429"/>
        <end position="440"/>
    </location>
</feature>
<dbReference type="EMBL" id="ADBJ01000056">
    <property type="protein sequence ID" value="EFA75417.1"/>
    <property type="molecule type" value="Genomic_DNA"/>
</dbReference>
<organism evidence="4 5">
    <name type="scientific">Heterostelium pallidum (strain ATCC 26659 / Pp 5 / PN500)</name>
    <name type="common">Cellular slime mold</name>
    <name type="synonym">Polysphondylium pallidum</name>
    <dbReference type="NCBI Taxonomy" id="670386"/>
    <lineage>
        <taxon>Eukaryota</taxon>
        <taxon>Amoebozoa</taxon>
        <taxon>Evosea</taxon>
        <taxon>Eumycetozoa</taxon>
        <taxon>Dictyostelia</taxon>
        <taxon>Acytosteliales</taxon>
        <taxon>Acytosteliaceae</taxon>
        <taxon>Heterostelium</taxon>
    </lineage>
</organism>
<evidence type="ECO:0000256" key="2">
    <source>
        <dbReference type="SAM" id="Coils"/>
    </source>
</evidence>
<feature type="compositionally biased region" description="Low complexity" evidence="3">
    <location>
        <begin position="20"/>
        <end position="45"/>
    </location>
</feature>
<accession>D3BTK0</accession>
<dbReference type="GeneID" id="31366964"/>
<sequence>MSENEQVEESTNVLVTPGRQQQQSSATPPAATTTTTSNTNVVQPTLSSNGSGDNYLDEATLLIIKKRLEQIEITKNEEKKLAKQVQKSMKDLSSSLATLKEDEKVKLLLSKYQQNLTERFKYDKKLAQNEEAMSVLNKDNGRLAAELTKSNVVKVRLETLFKEVQKRNDEVMEYSKKTAVEEDQKRRDLSDKFNATLKDVSSKLNDFNDQNERQAKYIEELQDRIKSFEEISQKSNVKFDSVLKKTEAETSILILKLHQQIEMTNRENAKAIKLKEELDRLTAENLIQKEKVKYYEDNFSQFQDIIQKSNEKFLSFKNDMEKVTKANRSLEKDNKQLHSKIEGTNKALINTMTELTQQKKQNETLKNLCKTLTTERTQMQNELKKYTTSNNNTTYSDDTANDVEKEEINNTNDSNSNSTATVVDDDSNNKNLNANVQSTATNDNNKNNPQQTTDNQNNSNNNNNNNDKHSEKSEKIINTTTKLSDVD</sequence>
<dbReference type="InterPro" id="IPR026183">
    <property type="entry name" value="Taxilin_fam"/>
</dbReference>
<feature type="compositionally biased region" description="Low complexity" evidence="3">
    <location>
        <begin position="441"/>
        <end position="465"/>
    </location>
</feature>
<gene>
    <name evidence="4" type="ORF">PPL_11496</name>
</gene>
<dbReference type="Proteomes" id="UP000001396">
    <property type="component" value="Unassembled WGS sequence"/>
</dbReference>
<keyword evidence="2" id="KW-0175">Coiled coil</keyword>
<keyword evidence="5" id="KW-1185">Reference proteome</keyword>
<feature type="coiled-coil region" evidence="2">
    <location>
        <begin position="204"/>
        <end position="291"/>
    </location>
</feature>